<keyword evidence="2" id="KW-1185">Reference proteome</keyword>
<name>A0AAN8LWB2_9TELE</name>
<proteinExistence type="predicted"/>
<evidence type="ECO:0000313" key="2">
    <source>
        <dbReference type="Proteomes" id="UP001356427"/>
    </source>
</evidence>
<organism evidence="1 2">
    <name type="scientific">Coregonus suidteri</name>
    <dbReference type="NCBI Taxonomy" id="861788"/>
    <lineage>
        <taxon>Eukaryota</taxon>
        <taxon>Metazoa</taxon>
        <taxon>Chordata</taxon>
        <taxon>Craniata</taxon>
        <taxon>Vertebrata</taxon>
        <taxon>Euteleostomi</taxon>
        <taxon>Actinopterygii</taxon>
        <taxon>Neopterygii</taxon>
        <taxon>Teleostei</taxon>
        <taxon>Protacanthopterygii</taxon>
        <taxon>Salmoniformes</taxon>
        <taxon>Salmonidae</taxon>
        <taxon>Coregoninae</taxon>
        <taxon>Coregonus</taxon>
    </lineage>
</organism>
<reference evidence="1 2" key="1">
    <citation type="submission" date="2021-04" db="EMBL/GenBank/DDBJ databases">
        <authorList>
            <person name="De Guttry C."/>
            <person name="Zahm M."/>
            <person name="Klopp C."/>
            <person name="Cabau C."/>
            <person name="Louis A."/>
            <person name="Berthelot C."/>
            <person name="Parey E."/>
            <person name="Roest Crollius H."/>
            <person name="Montfort J."/>
            <person name="Robinson-Rechavi M."/>
            <person name="Bucao C."/>
            <person name="Bouchez O."/>
            <person name="Gislard M."/>
            <person name="Lluch J."/>
            <person name="Milhes M."/>
            <person name="Lampietro C."/>
            <person name="Lopez Roques C."/>
            <person name="Donnadieu C."/>
            <person name="Braasch I."/>
            <person name="Desvignes T."/>
            <person name="Postlethwait J."/>
            <person name="Bobe J."/>
            <person name="Wedekind C."/>
            <person name="Guiguen Y."/>
        </authorList>
    </citation>
    <scope>NUCLEOTIDE SEQUENCE [LARGE SCALE GENOMIC DNA]</scope>
    <source>
        <strain evidence="1">Cs_M1</strain>
        <tissue evidence="1">Blood</tissue>
    </source>
</reference>
<dbReference type="Proteomes" id="UP001356427">
    <property type="component" value="Unassembled WGS sequence"/>
</dbReference>
<dbReference type="AlphaFoldDB" id="A0AAN8LWB2"/>
<comment type="caution">
    <text evidence="1">The sequence shown here is derived from an EMBL/GenBank/DDBJ whole genome shotgun (WGS) entry which is preliminary data.</text>
</comment>
<sequence>MHPSSASSTRRTQRGIHSHWEYEDLILLLRTHWGDLFLPTAAERQRFFRFKKNRQCFRGGLSLEQESGVHRFFSVVNVHVAEAF</sequence>
<evidence type="ECO:0000313" key="1">
    <source>
        <dbReference type="EMBL" id="KAK6319830.1"/>
    </source>
</evidence>
<gene>
    <name evidence="1" type="ORF">J4Q44_G00089370</name>
</gene>
<dbReference type="EMBL" id="JAGTTL010000007">
    <property type="protein sequence ID" value="KAK6319830.1"/>
    <property type="molecule type" value="Genomic_DNA"/>
</dbReference>
<accession>A0AAN8LWB2</accession>
<protein>
    <submittedName>
        <fullName evidence="1">Uncharacterized protein</fullName>
    </submittedName>
</protein>